<keyword evidence="4" id="KW-0645">Protease</keyword>
<dbReference type="EC" id="3.4.17.18" evidence="11"/>
<comment type="similarity">
    <text evidence="2 12">Belongs to the peptidase M14 family.</text>
</comment>
<evidence type="ECO:0000256" key="7">
    <source>
        <dbReference type="ARBA" id="ARBA00022801"/>
    </source>
</evidence>
<reference evidence="14 15" key="1">
    <citation type="submission" date="2019-07" db="EMBL/GenBank/DDBJ databases">
        <authorList>
            <person name="Huq M.A."/>
        </authorList>
    </citation>
    <scope>NUCLEOTIDE SEQUENCE [LARGE SCALE GENOMIC DNA]</scope>
    <source>
        <strain evidence="14 15">MAH-3</strain>
    </source>
</reference>
<dbReference type="InterPro" id="IPR033810">
    <property type="entry name" value="Carboxypeptidase_T"/>
</dbReference>
<dbReference type="GO" id="GO:0004181">
    <property type="term" value="F:metallocarboxypeptidase activity"/>
    <property type="evidence" value="ECO:0007669"/>
    <property type="project" value="InterPro"/>
</dbReference>
<dbReference type="Proteomes" id="UP000316008">
    <property type="component" value="Unassembled WGS sequence"/>
</dbReference>
<evidence type="ECO:0000313" key="15">
    <source>
        <dbReference type="Proteomes" id="UP000316008"/>
    </source>
</evidence>
<keyword evidence="3" id="KW-0121">Carboxypeptidase</keyword>
<dbReference type="InterPro" id="IPR000834">
    <property type="entry name" value="Peptidase_M14"/>
</dbReference>
<evidence type="ECO:0000256" key="3">
    <source>
        <dbReference type="ARBA" id="ARBA00022645"/>
    </source>
</evidence>
<accession>A0A556MPT8</accession>
<dbReference type="FunFam" id="3.40.630.10:FF:000084">
    <property type="entry name" value="Carboxypeptidase B2"/>
    <property type="match status" value="1"/>
</dbReference>
<dbReference type="GO" id="GO:0008270">
    <property type="term" value="F:zinc ion binding"/>
    <property type="evidence" value="ECO:0007669"/>
    <property type="project" value="InterPro"/>
</dbReference>
<evidence type="ECO:0000256" key="1">
    <source>
        <dbReference type="ARBA" id="ARBA00001947"/>
    </source>
</evidence>
<evidence type="ECO:0000256" key="2">
    <source>
        <dbReference type="ARBA" id="ARBA00005988"/>
    </source>
</evidence>
<keyword evidence="7" id="KW-0378">Hydrolase</keyword>
<evidence type="ECO:0000256" key="12">
    <source>
        <dbReference type="PROSITE-ProRule" id="PRU01379"/>
    </source>
</evidence>
<feature type="domain" description="Peptidase M14" evidence="13">
    <location>
        <begin position="123"/>
        <end position="422"/>
    </location>
</feature>
<organism evidence="14 15">
    <name type="scientific">Fluviicola chungangensis</name>
    <dbReference type="NCBI Taxonomy" id="2597671"/>
    <lineage>
        <taxon>Bacteria</taxon>
        <taxon>Pseudomonadati</taxon>
        <taxon>Bacteroidota</taxon>
        <taxon>Flavobacteriia</taxon>
        <taxon>Flavobacteriales</taxon>
        <taxon>Crocinitomicaceae</taxon>
        <taxon>Fluviicola</taxon>
    </lineage>
</organism>
<comment type="catalytic activity">
    <reaction evidence="10">
        <text>Releases a C-terminal residue, which may be hydrophobic or positively charged.</text>
        <dbReference type="EC" id="3.4.17.18"/>
    </reaction>
</comment>
<evidence type="ECO:0000256" key="5">
    <source>
        <dbReference type="ARBA" id="ARBA00022723"/>
    </source>
</evidence>
<evidence type="ECO:0000256" key="6">
    <source>
        <dbReference type="ARBA" id="ARBA00022729"/>
    </source>
</evidence>
<comment type="caution">
    <text evidence="14">The sequence shown here is derived from an EMBL/GenBank/DDBJ whole genome shotgun (WGS) entry which is preliminary data.</text>
</comment>
<evidence type="ECO:0000256" key="11">
    <source>
        <dbReference type="ARBA" id="ARBA00066554"/>
    </source>
</evidence>
<dbReference type="Pfam" id="PF18962">
    <property type="entry name" value="Por_Secre_tail"/>
    <property type="match status" value="1"/>
</dbReference>
<dbReference type="PANTHER" id="PTHR11705:SF143">
    <property type="entry name" value="SLL0236 PROTEIN"/>
    <property type="match status" value="1"/>
</dbReference>
<dbReference type="GO" id="GO:0006508">
    <property type="term" value="P:proteolysis"/>
    <property type="evidence" value="ECO:0007669"/>
    <property type="project" value="UniProtKB-KW"/>
</dbReference>
<keyword evidence="6" id="KW-0732">Signal</keyword>
<dbReference type="EMBL" id="VLPL01000006">
    <property type="protein sequence ID" value="TSJ41967.1"/>
    <property type="molecule type" value="Genomic_DNA"/>
</dbReference>
<dbReference type="Pfam" id="PF20773">
    <property type="entry name" value="InhA-like_MAM"/>
    <property type="match status" value="1"/>
</dbReference>
<evidence type="ECO:0000259" key="13">
    <source>
        <dbReference type="PROSITE" id="PS52035"/>
    </source>
</evidence>
<evidence type="ECO:0000256" key="8">
    <source>
        <dbReference type="ARBA" id="ARBA00022833"/>
    </source>
</evidence>
<keyword evidence="8" id="KW-0862">Zinc</keyword>
<dbReference type="AlphaFoldDB" id="A0A556MPT8"/>
<dbReference type="Gene3D" id="3.40.630.10">
    <property type="entry name" value="Zn peptidases"/>
    <property type="match status" value="1"/>
</dbReference>
<dbReference type="PROSITE" id="PS52035">
    <property type="entry name" value="PEPTIDASE_M14"/>
    <property type="match status" value="1"/>
</dbReference>
<dbReference type="SUPFAM" id="SSF53187">
    <property type="entry name" value="Zn-dependent exopeptidases"/>
    <property type="match status" value="1"/>
</dbReference>
<keyword evidence="9" id="KW-0482">Metalloprotease</keyword>
<dbReference type="NCBIfam" id="TIGR04183">
    <property type="entry name" value="Por_Secre_tail"/>
    <property type="match status" value="1"/>
</dbReference>
<dbReference type="OrthoDB" id="9808753at2"/>
<dbReference type="CDD" id="cd03859">
    <property type="entry name" value="M14_CPT"/>
    <property type="match status" value="1"/>
</dbReference>
<dbReference type="SMART" id="SM00631">
    <property type="entry name" value="Zn_pept"/>
    <property type="match status" value="1"/>
</dbReference>
<dbReference type="Pfam" id="PF00246">
    <property type="entry name" value="Peptidase_M14"/>
    <property type="match status" value="1"/>
</dbReference>
<name>A0A556MPT8_9FLAO</name>
<feature type="active site" description="Proton donor/acceptor" evidence="12">
    <location>
        <position position="389"/>
    </location>
</feature>
<gene>
    <name evidence="14" type="ORF">FO442_12815</name>
</gene>
<dbReference type="GO" id="GO:0005615">
    <property type="term" value="C:extracellular space"/>
    <property type="evidence" value="ECO:0007669"/>
    <property type="project" value="TreeGrafter"/>
</dbReference>
<dbReference type="PANTHER" id="PTHR11705">
    <property type="entry name" value="PROTEASE FAMILY M14 CARBOXYPEPTIDASE A,B"/>
    <property type="match status" value="1"/>
</dbReference>
<sequence length="782" mass="87558">MKTTLLLFSFLISYWGFSQEYSRAKILTDSDGLQVLAELGIGIDHGVVKRGTFFISDFSKDEIKRVREAGFEVEILIPDVKAYYVSQNINLDKDSPSTEKNTSCSQTFTPAVPSNFNLGTMGGFYTYQEFIDEIDAMAAQYPNLISVKDTISNFLSIENRPIYWIRLSDNPNSDEAEPEVLYTAVHHAREPNSLSEVIFYMWYLLENYDTSDEIKYLVDNTEMYFVPMLNPDGYIYNETTDPNGGGMWRKNRRHNSGGSYGVDLNRNYSYGWGTTGTTTTQSNETYCGTAPFSEPETQAMKWFCENRDFQYAFNAHTYANDILHPIGTTTAEFAVDHNYFQAFTHHMVQYNGYANLKSSALYPASGDSDDYMYKVDTVVKPKIFAMTPEVSNTSGGFWPAVNEITGICQDMVFPNLILSHLTHRYLEVKDLDPGMIGATTGNFSHSAYRLGLENGPVTVSITPITGIQSVGSPSIHNLAIMGSENSGISYVLNPSIQFGDEIKYVLNTEYVGWTKHDTIVKTFGSITSQFIDEANSAANWTGSWATTSSTYVSPSTSFTDSPSGNYSNNVTRTYQFNNIIDLTHVTAAMIRFYAKWDIEADYDYCQFQVSNDNGATWTGQCGNYTVSGNSANGSVQPNNQPVYEGTETNWVLEEINLSDYIGDSIRVRFILKSDPGTVGDGFYFDDFEVLYNIDYTGLAENEKALFHMVPNPASSYTNIIFDQAVQNGTIEIVNMNGETVSTQTVESPKVEIRTDKLSVGVYYVRYKGSAEQKSPIKLVVIH</sequence>
<proteinExistence type="inferred from homology"/>
<keyword evidence="15" id="KW-1185">Reference proteome</keyword>
<comment type="cofactor">
    <cofactor evidence="1">
        <name>Zn(2+)</name>
        <dbReference type="ChEBI" id="CHEBI:29105"/>
    </cofactor>
</comment>
<dbReference type="InterPro" id="IPR026444">
    <property type="entry name" value="Secre_tail"/>
</dbReference>
<evidence type="ECO:0000256" key="9">
    <source>
        <dbReference type="ARBA" id="ARBA00023049"/>
    </source>
</evidence>
<evidence type="ECO:0000256" key="10">
    <source>
        <dbReference type="ARBA" id="ARBA00050859"/>
    </source>
</evidence>
<evidence type="ECO:0000313" key="14">
    <source>
        <dbReference type="EMBL" id="TSJ41967.1"/>
    </source>
</evidence>
<keyword evidence="5" id="KW-0479">Metal-binding</keyword>
<dbReference type="RefSeq" id="WP_144333599.1">
    <property type="nucleotide sequence ID" value="NZ_VLPL01000006.1"/>
</dbReference>
<evidence type="ECO:0000256" key="4">
    <source>
        <dbReference type="ARBA" id="ARBA00022670"/>
    </source>
</evidence>
<protein>
    <recommendedName>
        <fullName evidence="11">carboxypeptidase T</fullName>
        <ecNumber evidence="11">3.4.17.18</ecNumber>
    </recommendedName>
</protein>